<gene>
    <name evidence="1" type="ORF">ASIM_LOCUS9225</name>
</gene>
<proteinExistence type="predicted"/>
<dbReference type="Proteomes" id="UP000267096">
    <property type="component" value="Unassembled WGS sequence"/>
</dbReference>
<dbReference type="AlphaFoldDB" id="A0A0M3JP85"/>
<organism evidence="3">
    <name type="scientific">Anisakis simplex</name>
    <name type="common">Herring worm</name>
    <dbReference type="NCBI Taxonomy" id="6269"/>
    <lineage>
        <taxon>Eukaryota</taxon>
        <taxon>Metazoa</taxon>
        <taxon>Ecdysozoa</taxon>
        <taxon>Nematoda</taxon>
        <taxon>Chromadorea</taxon>
        <taxon>Rhabditida</taxon>
        <taxon>Spirurina</taxon>
        <taxon>Ascaridomorpha</taxon>
        <taxon>Ascaridoidea</taxon>
        <taxon>Anisakidae</taxon>
        <taxon>Anisakis</taxon>
        <taxon>Anisakis simplex complex</taxon>
    </lineage>
</organism>
<dbReference type="EMBL" id="UYRR01027467">
    <property type="protein sequence ID" value="VDK37809.1"/>
    <property type="molecule type" value="Genomic_DNA"/>
</dbReference>
<sequence>MLSRALAPAKRCFSTSPALLRIVPGSLVEQECGYPIKGKKTVLSDIKNAFNGIRS</sequence>
<accession>A0A0M3JP85</accession>
<dbReference type="WBParaSite" id="ASIM_0000947801-mRNA-1">
    <property type="protein sequence ID" value="ASIM_0000947801-mRNA-1"/>
    <property type="gene ID" value="ASIM_0000947801"/>
</dbReference>
<evidence type="ECO:0000313" key="1">
    <source>
        <dbReference type="EMBL" id="VDK37809.1"/>
    </source>
</evidence>
<reference evidence="3" key="1">
    <citation type="submission" date="2017-02" db="UniProtKB">
        <authorList>
            <consortium name="WormBaseParasite"/>
        </authorList>
    </citation>
    <scope>IDENTIFICATION</scope>
</reference>
<reference evidence="1 2" key="2">
    <citation type="submission" date="2018-11" db="EMBL/GenBank/DDBJ databases">
        <authorList>
            <consortium name="Pathogen Informatics"/>
        </authorList>
    </citation>
    <scope>NUCLEOTIDE SEQUENCE [LARGE SCALE GENOMIC DNA]</scope>
</reference>
<dbReference type="OrthoDB" id="10250396at2759"/>
<protein>
    <submittedName>
        <fullName evidence="1 3">Uncharacterized protein</fullName>
    </submittedName>
</protein>
<name>A0A0M3JP85_ANISI</name>
<keyword evidence="2" id="KW-1185">Reference proteome</keyword>
<evidence type="ECO:0000313" key="3">
    <source>
        <dbReference type="WBParaSite" id="ASIM_0000947801-mRNA-1"/>
    </source>
</evidence>
<evidence type="ECO:0000313" key="2">
    <source>
        <dbReference type="Proteomes" id="UP000267096"/>
    </source>
</evidence>